<feature type="domain" description="Aerobactin siderophore biosynthesis IucA/IucC N-terminal" evidence="2">
    <location>
        <begin position="47"/>
        <end position="229"/>
    </location>
</feature>
<dbReference type="EMBL" id="JAEVLS010000005">
    <property type="protein sequence ID" value="MBM0107281.1"/>
    <property type="molecule type" value="Genomic_DNA"/>
</dbReference>
<evidence type="ECO:0000256" key="1">
    <source>
        <dbReference type="ARBA" id="ARBA00007832"/>
    </source>
</evidence>
<comment type="similarity">
    <text evidence="1">Belongs to the IucA/IucC family.</text>
</comment>
<keyword evidence="4" id="KW-1185">Reference proteome</keyword>
<comment type="caution">
    <text evidence="3">The sequence shown here is derived from an EMBL/GenBank/DDBJ whole genome shotgun (WGS) entry which is preliminary data.</text>
</comment>
<proteinExistence type="inferred from homology"/>
<dbReference type="PANTHER" id="PTHR34384">
    <property type="entry name" value="L-2,3-DIAMINOPROPANOATE--CITRATE LIGASE"/>
    <property type="match status" value="1"/>
</dbReference>
<dbReference type="PANTHER" id="PTHR34384:SF5">
    <property type="entry name" value="L-2,3-DIAMINOPROPANOATE--CITRATE LIGASE"/>
    <property type="match status" value="1"/>
</dbReference>
<name>A0ABS1X222_9GAMM</name>
<dbReference type="InterPro" id="IPR037455">
    <property type="entry name" value="LucA/IucC-like"/>
</dbReference>
<dbReference type="Pfam" id="PF04183">
    <property type="entry name" value="IucA_IucC"/>
    <property type="match status" value="1"/>
</dbReference>
<dbReference type="Proteomes" id="UP000661077">
    <property type="component" value="Unassembled WGS sequence"/>
</dbReference>
<sequence>MSAEPVTADVTEQLPPGLRDWMTLERLHLYKPDLFQNSKRDPSFDIRYLPQHSQAFRLPSYWVPRRRLHVLGAPASEAMALVSGSSSDERVLFPVHPSALEDFHPWLREVDARDAAAEGLRIWALPTSSIRTLLAWPEGGGERAVFVKTSLHTAMFRDRRITRIGVGRAVGLNTVVAQAREQLPSKLHVLSEVFGFSPRHRLDSGALVRLAPPEVSDGRTRLAPLFSLLGGHDGRTPLLLTMLERTDATPVEFVDRVLCAWFAPLWAELTFGHGIILESHGQDLMLALSADGVATGDLYYRDLEGLQIDWELRRHLGWPTPELPNAWGWRETYGTWSHRYSDFLWYKWRTSLFAFLRLVLVETEETLRGWYDRGLVRGPKCAEGELTTLFSHHLFTALERQFNVSLGPRYDLLPSLNRFLITLVELRKLKCPVNSSVNP</sequence>
<dbReference type="Gene3D" id="1.10.510.40">
    <property type="match status" value="1"/>
</dbReference>
<evidence type="ECO:0000259" key="2">
    <source>
        <dbReference type="Pfam" id="PF04183"/>
    </source>
</evidence>
<dbReference type="InterPro" id="IPR007310">
    <property type="entry name" value="Aerobactin_biosyn_IucA/IucC_N"/>
</dbReference>
<dbReference type="RefSeq" id="WP_203169397.1">
    <property type="nucleotide sequence ID" value="NZ_JAEVLS010000005.1"/>
</dbReference>
<evidence type="ECO:0000313" key="3">
    <source>
        <dbReference type="EMBL" id="MBM0107281.1"/>
    </source>
</evidence>
<protein>
    <recommendedName>
        <fullName evidence="2">Aerobactin siderophore biosynthesis IucA/IucC N-terminal domain-containing protein</fullName>
    </recommendedName>
</protein>
<organism evidence="3 4">
    <name type="scientific">Steroidobacter gossypii</name>
    <dbReference type="NCBI Taxonomy" id="2805490"/>
    <lineage>
        <taxon>Bacteria</taxon>
        <taxon>Pseudomonadati</taxon>
        <taxon>Pseudomonadota</taxon>
        <taxon>Gammaproteobacteria</taxon>
        <taxon>Steroidobacterales</taxon>
        <taxon>Steroidobacteraceae</taxon>
        <taxon>Steroidobacter</taxon>
    </lineage>
</organism>
<evidence type="ECO:0000313" key="4">
    <source>
        <dbReference type="Proteomes" id="UP000661077"/>
    </source>
</evidence>
<gene>
    <name evidence="3" type="ORF">JM946_21295</name>
</gene>
<reference evidence="3 4" key="1">
    <citation type="journal article" date="2021" name="Int. J. Syst. Evol. Microbiol.">
        <title>Steroidobacter gossypii sp. nov., isolated from soil of cotton cropping field.</title>
        <authorList>
            <person name="Huang R."/>
            <person name="Yang S."/>
            <person name="Zhen C."/>
            <person name="Liu W."/>
        </authorList>
    </citation>
    <scope>NUCLEOTIDE SEQUENCE [LARGE SCALE GENOMIC DNA]</scope>
    <source>
        <strain evidence="3 4">S1-65</strain>
    </source>
</reference>
<accession>A0ABS1X222</accession>